<dbReference type="PANTHER" id="PTHR41771">
    <property type="entry name" value="MEMBRANE PROTEIN-RELATED"/>
    <property type="match status" value="1"/>
</dbReference>
<feature type="transmembrane region" description="Helical" evidence="1">
    <location>
        <begin position="244"/>
        <end position="266"/>
    </location>
</feature>
<organism evidence="2 3">
    <name type="scientific">Halanaerobium salsuginis</name>
    <dbReference type="NCBI Taxonomy" id="29563"/>
    <lineage>
        <taxon>Bacteria</taxon>
        <taxon>Bacillati</taxon>
        <taxon>Bacillota</taxon>
        <taxon>Clostridia</taxon>
        <taxon>Halanaerobiales</taxon>
        <taxon>Halanaerobiaceae</taxon>
        <taxon>Halanaerobium</taxon>
    </lineage>
</organism>
<keyword evidence="3" id="KW-1185">Reference proteome</keyword>
<feature type="transmembrane region" description="Helical" evidence="1">
    <location>
        <begin position="142"/>
        <end position="162"/>
    </location>
</feature>
<keyword evidence="1" id="KW-0812">Transmembrane</keyword>
<reference evidence="2 3" key="1">
    <citation type="submission" date="2016-10" db="EMBL/GenBank/DDBJ databases">
        <authorList>
            <person name="de Groot N.N."/>
        </authorList>
    </citation>
    <scope>NUCLEOTIDE SEQUENCE [LARGE SCALE GENOMIC DNA]</scope>
    <source>
        <strain evidence="2 3">ATCC 51327</strain>
    </source>
</reference>
<dbReference type="Pfam" id="PF07907">
    <property type="entry name" value="YibE_F"/>
    <property type="match status" value="1"/>
</dbReference>
<dbReference type="PANTHER" id="PTHR41771:SF1">
    <property type="entry name" value="MEMBRANE PROTEIN"/>
    <property type="match status" value="1"/>
</dbReference>
<dbReference type="RefSeq" id="WP_089860396.1">
    <property type="nucleotide sequence ID" value="NZ_FOTI01000009.1"/>
</dbReference>
<evidence type="ECO:0000256" key="1">
    <source>
        <dbReference type="SAM" id="Phobius"/>
    </source>
</evidence>
<dbReference type="EMBL" id="FOTI01000009">
    <property type="protein sequence ID" value="SFL35477.1"/>
    <property type="molecule type" value="Genomic_DNA"/>
</dbReference>
<dbReference type="STRING" id="29563.SAMN02983006_00919"/>
<evidence type="ECO:0000313" key="2">
    <source>
        <dbReference type="EMBL" id="SFL35477.1"/>
    </source>
</evidence>
<gene>
    <name evidence="2" type="ORF">SAMN02983006_00919</name>
</gene>
<keyword evidence="1" id="KW-1133">Transmembrane helix</keyword>
<feature type="transmembrane region" description="Helical" evidence="1">
    <location>
        <begin position="168"/>
        <end position="187"/>
    </location>
</feature>
<accession>A0A1I4H1I1</accession>
<dbReference type="Proteomes" id="UP000199006">
    <property type="component" value="Unassembled WGS sequence"/>
</dbReference>
<feature type="transmembrane region" description="Helical" evidence="1">
    <location>
        <begin position="294"/>
        <end position="317"/>
    </location>
</feature>
<sequence length="374" mass="40857">MPKLFTKASTLFIILILLALLVFIFLAQKEDNLLKAEVLTADNSDVMNSGISSIGFQHLEVKLIEGKFKNQKFSASNNLTGRPSVDNFFESGDTILVSLNIQSGKVVNVIAVDKYRQNWELLLFLIFIVLLLIYAKEIGLQAIFSFLTSLLIIWKVLVAGLLANTNPILLALLVLILLAAFILFSIAGLTKKGLAAFIGTITGLFISVTIAMLFGSKMSLFGMTAPYAETLIFSGNLELNMQEIFYVAIIIGASGAAMDIAMDVAASMTEIHNKRPELKFVELMQSGFTVGRDVIGTMTTTLLLAYSGSYLPLLMLFVSKQTAISRILNYKVIAAEILRTITGSIGLVLTAPLTALIAAFLLTKEQRLIKNKQK</sequence>
<proteinExistence type="predicted"/>
<name>A0A1I4H1I1_9FIRM</name>
<evidence type="ECO:0000313" key="3">
    <source>
        <dbReference type="Proteomes" id="UP000199006"/>
    </source>
</evidence>
<feature type="transmembrane region" description="Helical" evidence="1">
    <location>
        <begin position="194"/>
        <end position="214"/>
    </location>
</feature>
<protein>
    <submittedName>
        <fullName evidence="2">Uncharacterized membrane protein</fullName>
    </submittedName>
</protein>
<feature type="transmembrane region" description="Helical" evidence="1">
    <location>
        <begin position="337"/>
        <end position="362"/>
    </location>
</feature>
<feature type="transmembrane region" description="Helical" evidence="1">
    <location>
        <begin position="119"/>
        <end position="135"/>
    </location>
</feature>
<keyword evidence="1" id="KW-0472">Membrane</keyword>
<dbReference type="AlphaFoldDB" id="A0A1I4H1I1"/>
<dbReference type="InterPro" id="IPR012507">
    <property type="entry name" value="YibE_F"/>
</dbReference>
<dbReference type="OrthoDB" id="5753718at2"/>